<proteinExistence type="predicted"/>
<evidence type="ECO:0000256" key="1">
    <source>
        <dbReference type="SAM" id="Phobius"/>
    </source>
</evidence>
<gene>
    <name evidence="2" type="ORF">HERI1096_LOCUS9658</name>
</gene>
<protein>
    <submittedName>
        <fullName evidence="2">Uncharacterized protein</fullName>
    </submittedName>
</protein>
<reference evidence="2" key="1">
    <citation type="submission" date="2021-01" db="EMBL/GenBank/DDBJ databases">
        <authorList>
            <person name="Corre E."/>
            <person name="Pelletier E."/>
            <person name="Niang G."/>
            <person name="Scheremetjew M."/>
            <person name="Finn R."/>
            <person name="Kale V."/>
            <person name="Holt S."/>
            <person name="Cochrane G."/>
            <person name="Meng A."/>
            <person name="Brown T."/>
            <person name="Cohen L."/>
        </authorList>
    </citation>
    <scope>NUCLEOTIDE SEQUENCE</scope>
    <source>
        <strain evidence="2">CCMP281</strain>
    </source>
</reference>
<dbReference type="AlphaFoldDB" id="A0A7S3EWL9"/>
<feature type="transmembrane region" description="Helical" evidence="1">
    <location>
        <begin position="94"/>
        <end position="115"/>
    </location>
</feature>
<sequence length="170" mass="17340">MEGAKGAAVAALALSAVCTLACIPVNDFFGKPRSQGVGSVVLLLFLGKLTSSDKLTSHVASGVLLVTGLLIHLMPHQTAELYEFSPETLTPLTLSLLGWMGATLVCTGVYVAALANGLEQKHAFVGAMACGAALAFKWCCTEADPLGVPGVVGLAWGFGQVGLASLALKP</sequence>
<evidence type="ECO:0000313" key="2">
    <source>
        <dbReference type="EMBL" id="CAE0108998.1"/>
    </source>
</evidence>
<keyword evidence="1" id="KW-0472">Membrane</keyword>
<dbReference type="EMBL" id="HBHX01017270">
    <property type="protein sequence ID" value="CAE0108998.1"/>
    <property type="molecule type" value="Transcribed_RNA"/>
</dbReference>
<feature type="transmembrane region" description="Helical" evidence="1">
    <location>
        <begin position="150"/>
        <end position="168"/>
    </location>
</feature>
<keyword evidence="1" id="KW-0812">Transmembrane</keyword>
<name>A0A7S3EWL9_9EUKA</name>
<keyword evidence="1" id="KW-1133">Transmembrane helix</keyword>
<organism evidence="2">
    <name type="scientific">Haptolina ericina</name>
    <dbReference type="NCBI Taxonomy" id="156174"/>
    <lineage>
        <taxon>Eukaryota</taxon>
        <taxon>Haptista</taxon>
        <taxon>Haptophyta</taxon>
        <taxon>Prymnesiophyceae</taxon>
        <taxon>Prymnesiales</taxon>
        <taxon>Prymnesiaceae</taxon>
        <taxon>Haptolina</taxon>
    </lineage>
</organism>
<accession>A0A7S3EWL9</accession>